<organism evidence="2 3">
    <name type="scientific">Stephania japonica</name>
    <dbReference type="NCBI Taxonomy" id="461633"/>
    <lineage>
        <taxon>Eukaryota</taxon>
        <taxon>Viridiplantae</taxon>
        <taxon>Streptophyta</taxon>
        <taxon>Embryophyta</taxon>
        <taxon>Tracheophyta</taxon>
        <taxon>Spermatophyta</taxon>
        <taxon>Magnoliopsida</taxon>
        <taxon>Ranunculales</taxon>
        <taxon>Menispermaceae</taxon>
        <taxon>Menispermoideae</taxon>
        <taxon>Cissampelideae</taxon>
        <taxon>Stephania</taxon>
    </lineage>
</organism>
<dbReference type="PANTHER" id="PTHR31060:SF6">
    <property type="entry name" value="EXPRESSED PROTEIN"/>
    <property type="match status" value="1"/>
</dbReference>
<dbReference type="Proteomes" id="UP001417504">
    <property type="component" value="Unassembled WGS sequence"/>
</dbReference>
<sequence length="287" mass="32740">MIRAAIDATDIKEWKSGKRRRLIVESLTRDFASKGFVKVALSKAFNASLSKLKKLFKKYLQLPFSDRDRISSVMKQWMWLVERVIDLGVANDAASEWSNEASLPADSIKILRNGNVIWKASIVDRQRRSCPIVLLEEMARGASVTHRPSLFHHHSSPSDVILRLYFDPLSPSSHDDLVLSLHSDLLRQSNYFSALFSNRWKKPNSSSDKGFRLNLSISSLRYESFDDHLKVLHLFYTKNFAGSTNNISAALSIIQIAIELLFEECVTACVRFIEAVAWTDEEQQMVM</sequence>
<comment type="caution">
    <text evidence="2">The sequence shown here is derived from an EMBL/GenBank/DDBJ whole genome shotgun (WGS) entry which is preliminary data.</text>
</comment>
<protein>
    <recommendedName>
        <fullName evidence="4">BTB domain-containing protein</fullName>
    </recommendedName>
</protein>
<name>A0AAP0NHS8_9MAGN</name>
<evidence type="ECO:0008006" key="4">
    <source>
        <dbReference type="Google" id="ProtNLM"/>
    </source>
</evidence>
<dbReference type="InterPro" id="IPR011333">
    <property type="entry name" value="SKP1/BTB/POZ_sf"/>
</dbReference>
<evidence type="ECO:0000256" key="1">
    <source>
        <dbReference type="ARBA" id="ARBA00004906"/>
    </source>
</evidence>
<reference evidence="2 3" key="1">
    <citation type="submission" date="2024-01" db="EMBL/GenBank/DDBJ databases">
        <title>Genome assemblies of Stephania.</title>
        <authorList>
            <person name="Yang L."/>
        </authorList>
    </citation>
    <scope>NUCLEOTIDE SEQUENCE [LARGE SCALE GENOMIC DNA]</scope>
    <source>
        <strain evidence="2">QJT</strain>
        <tissue evidence="2">Leaf</tissue>
    </source>
</reference>
<dbReference type="InterPro" id="IPR038920">
    <property type="entry name" value="At3g05675-like"/>
</dbReference>
<dbReference type="EMBL" id="JBBNAE010000007">
    <property type="protein sequence ID" value="KAK9108847.1"/>
    <property type="molecule type" value="Genomic_DNA"/>
</dbReference>
<evidence type="ECO:0000313" key="2">
    <source>
        <dbReference type="EMBL" id="KAK9108847.1"/>
    </source>
</evidence>
<dbReference type="AlphaFoldDB" id="A0AAP0NHS8"/>
<proteinExistence type="predicted"/>
<gene>
    <name evidence="2" type="ORF">Sjap_016907</name>
</gene>
<keyword evidence="3" id="KW-1185">Reference proteome</keyword>
<accession>A0AAP0NHS8</accession>
<dbReference type="PANTHER" id="PTHR31060">
    <property type="entry name" value="OSJNBA0011J08.25 PROTEIN-RELATED"/>
    <property type="match status" value="1"/>
</dbReference>
<evidence type="ECO:0000313" key="3">
    <source>
        <dbReference type="Proteomes" id="UP001417504"/>
    </source>
</evidence>
<comment type="pathway">
    <text evidence="1">Protein modification; protein ubiquitination.</text>
</comment>
<dbReference type="Gene3D" id="3.30.710.10">
    <property type="entry name" value="Potassium Channel Kv1.1, Chain A"/>
    <property type="match status" value="1"/>
</dbReference>